<protein>
    <submittedName>
        <fullName evidence="1">Uncharacterized protein</fullName>
    </submittedName>
</protein>
<evidence type="ECO:0000313" key="1">
    <source>
        <dbReference type="EMBL" id="QHU06568.1"/>
    </source>
</evidence>
<dbReference type="EMBL" id="MN740657">
    <property type="protein sequence ID" value="QHU06568.1"/>
    <property type="molecule type" value="Genomic_DNA"/>
</dbReference>
<dbReference type="AlphaFoldDB" id="A0A6C0JRQ8"/>
<reference evidence="1" key="1">
    <citation type="journal article" date="2020" name="Nature">
        <title>Giant virus diversity and host interactions through global metagenomics.</title>
        <authorList>
            <person name="Schulz F."/>
            <person name="Roux S."/>
            <person name="Paez-Espino D."/>
            <person name="Jungbluth S."/>
            <person name="Walsh D.A."/>
            <person name="Denef V.J."/>
            <person name="McMahon K.D."/>
            <person name="Konstantinidis K.T."/>
            <person name="Eloe-Fadrosh E.A."/>
            <person name="Kyrpides N.C."/>
            <person name="Woyke T."/>
        </authorList>
    </citation>
    <scope>NUCLEOTIDE SEQUENCE</scope>
    <source>
        <strain evidence="1">GVMAG-S-1035315-10</strain>
    </source>
</reference>
<sequence>MSCFYRVLKLVHWVVSRLCPETRHRIEVPASKLPWFWIGTRHYDDEIITVTEVVNRAVRYNDRITPEILRDITGYDTTNWRYVDKTTLEEKDFPSSGIVIENAC</sequence>
<name>A0A6C0JRQ8_9ZZZZ</name>
<proteinExistence type="predicted"/>
<accession>A0A6C0JRQ8</accession>
<organism evidence="1">
    <name type="scientific">viral metagenome</name>
    <dbReference type="NCBI Taxonomy" id="1070528"/>
    <lineage>
        <taxon>unclassified sequences</taxon>
        <taxon>metagenomes</taxon>
        <taxon>organismal metagenomes</taxon>
    </lineage>
</organism>